<dbReference type="GO" id="GO:0005524">
    <property type="term" value="F:ATP binding"/>
    <property type="evidence" value="ECO:0007669"/>
    <property type="project" value="InterPro"/>
</dbReference>
<dbReference type="PROSITE" id="PS50088">
    <property type="entry name" value="ANK_REPEAT"/>
    <property type="match status" value="1"/>
</dbReference>
<name>A0A378JF52_9GAMM</name>
<dbReference type="Pfam" id="PF12796">
    <property type="entry name" value="Ank_2"/>
    <property type="match status" value="1"/>
</dbReference>
<evidence type="ECO:0000256" key="1">
    <source>
        <dbReference type="PROSITE-ProRule" id="PRU00023"/>
    </source>
</evidence>
<dbReference type="InterPro" id="IPR036770">
    <property type="entry name" value="Ankyrin_rpt-contain_sf"/>
</dbReference>
<proteinExistence type="predicted"/>
<sequence>MREKSDQKEAKEVIVNEESIKEMSEPDQKILADFITEQVNKGIHDWQKGTHFDNHGNKLILEADLFERPRKNVVDKKTHQARTGLRVEILSNEFLGKGGQGSVFKTVGVLSINNEHVTFKHKSRAVKFSSEKPNIENIKNLDNIGVKEPVQWKTTKFATTMRLIKGFGLHKLSNNFYSYQPAERYNLNMSLNEKKALTLALLEAYKKQIYDENRVHRDIKPENIMLNISDGKFLPTFIDLDDAAVIGDICDVLPYSEGFTPREIVYKESMLIHQPGSGQPAKTSQDIYSLGKVLAQLWKEELDNPKNDEHSNNTNALGSIQNLIQKMTEDNPQERIDLDDALKLIDQVVFDLPVDNEKEIRRIFDNAVKIGDYKTAKKFLDKIDINYQDSKGWTALHHAVKSGNLKLVELLLKANADPKLVSNDSKTPFGYIDHNKNSWVPMINLLLESGSTFRSEDAILEKALLNKAPINFIKLLLANHHANPNDKPEVGLGGSGQKTITEAYLFPTPSNTEDWKPMPERIEIANLLLEHGGKSNWDQDTDGMWLYASEELKNLEVYLGNESFRENIRKDDSILPVLVSAIKNFTGEFSDSFDLDTDDDVNDEYFKQIVEILEEFSVEDNDSDREVYQKFSEMLQKLEKCYSDQSKLDKSIDIERNLKVLDELVDSARRLAKVSKEMGIEIPRPNELIEKNIDISPDPYKFN</sequence>
<feature type="domain" description="Protein kinase" evidence="2">
    <location>
        <begin position="89"/>
        <end position="350"/>
    </location>
</feature>
<dbReference type="SUPFAM" id="SSF48403">
    <property type="entry name" value="Ankyrin repeat"/>
    <property type="match status" value="1"/>
</dbReference>
<keyword evidence="4" id="KW-0418">Kinase</keyword>
<dbReference type="PANTHER" id="PTHR44167:SF24">
    <property type="entry name" value="SERINE_THREONINE-PROTEIN KINASE CHK2"/>
    <property type="match status" value="1"/>
</dbReference>
<keyword evidence="4" id="KW-0723">Serine/threonine-protein kinase</keyword>
<reference evidence="4 6" key="2">
    <citation type="submission" date="2018-06" db="EMBL/GenBank/DDBJ databases">
        <authorList>
            <consortium name="Pathogen Informatics"/>
            <person name="Doyle S."/>
        </authorList>
    </citation>
    <scope>NUCLEOTIDE SEQUENCE [LARGE SCALE GENOMIC DNA]</scope>
    <source>
        <strain evidence="4 6">NCTC12388</strain>
    </source>
</reference>
<dbReference type="EMBL" id="LNYE01000023">
    <property type="protein sequence ID" value="KTD09220.1"/>
    <property type="molecule type" value="Genomic_DNA"/>
</dbReference>
<keyword evidence="4" id="KW-0808">Transferase</keyword>
<accession>A0A378JF52</accession>
<dbReference type="STRING" id="45066.Lgra_2455"/>
<evidence type="ECO:0000313" key="3">
    <source>
        <dbReference type="EMBL" id="KTD09220.1"/>
    </source>
</evidence>
<evidence type="ECO:0000259" key="2">
    <source>
        <dbReference type="PROSITE" id="PS50011"/>
    </source>
</evidence>
<keyword evidence="1" id="KW-0040">ANK repeat</keyword>
<dbReference type="InterPro" id="IPR000719">
    <property type="entry name" value="Prot_kinase_dom"/>
</dbReference>
<evidence type="ECO:0000313" key="5">
    <source>
        <dbReference type="Proteomes" id="UP000054691"/>
    </source>
</evidence>
<organism evidence="4 6">
    <name type="scientific">Legionella gratiana</name>
    <dbReference type="NCBI Taxonomy" id="45066"/>
    <lineage>
        <taxon>Bacteria</taxon>
        <taxon>Pseudomonadati</taxon>
        <taxon>Pseudomonadota</taxon>
        <taxon>Gammaproteobacteria</taxon>
        <taxon>Legionellales</taxon>
        <taxon>Legionellaceae</taxon>
        <taxon>Legionella</taxon>
    </lineage>
</organism>
<evidence type="ECO:0000313" key="6">
    <source>
        <dbReference type="Proteomes" id="UP000254476"/>
    </source>
</evidence>
<dbReference type="Pfam" id="PF00069">
    <property type="entry name" value="Pkinase"/>
    <property type="match status" value="1"/>
</dbReference>
<dbReference type="Gene3D" id="1.25.40.20">
    <property type="entry name" value="Ankyrin repeat-containing domain"/>
    <property type="match status" value="1"/>
</dbReference>
<dbReference type="GO" id="GO:0004674">
    <property type="term" value="F:protein serine/threonine kinase activity"/>
    <property type="evidence" value="ECO:0007669"/>
    <property type="project" value="UniProtKB-KW"/>
</dbReference>
<dbReference type="Gene3D" id="1.10.510.10">
    <property type="entry name" value="Transferase(Phosphotransferase) domain 1"/>
    <property type="match status" value="1"/>
</dbReference>
<dbReference type="OrthoDB" id="4103069at2"/>
<dbReference type="PANTHER" id="PTHR44167">
    <property type="entry name" value="OVARIAN-SPECIFIC SERINE/THREONINE-PROTEIN KINASE LOK-RELATED"/>
    <property type="match status" value="1"/>
</dbReference>
<feature type="repeat" description="ANK" evidence="1">
    <location>
        <begin position="391"/>
        <end position="423"/>
    </location>
</feature>
<reference evidence="3 5" key="1">
    <citation type="submission" date="2015-11" db="EMBL/GenBank/DDBJ databases">
        <title>Genomic analysis of 38 Legionella species identifies large and diverse effector repertoires.</title>
        <authorList>
            <person name="Burstein D."/>
            <person name="Amaro F."/>
            <person name="Zusman T."/>
            <person name="Lifshitz Z."/>
            <person name="Cohen O."/>
            <person name="Gilbert J.A."/>
            <person name="Pupko T."/>
            <person name="Shuman H.A."/>
            <person name="Segal G."/>
        </authorList>
    </citation>
    <scope>NUCLEOTIDE SEQUENCE [LARGE SCALE GENOMIC DNA]</scope>
    <source>
        <strain evidence="3 5">Lyon 8420412</strain>
    </source>
</reference>
<dbReference type="InterPro" id="IPR011009">
    <property type="entry name" value="Kinase-like_dom_sf"/>
</dbReference>
<dbReference type="AlphaFoldDB" id="A0A378JF52"/>
<dbReference type="PROSITE" id="PS50011">
    <property type="entry name" value="PROTEIN_KINASE_DOM"/>
    <property type="match status" value="1"/>
</dbReference>
<keyword evidence="5" id="KW-1185">Reference proteome</keyword>
<dbReference type="InterPro" id="IPR002110">
    <property type="entry name" value="Ankyrin_rpt"/>
</dbReference>
<dbReference type="Proteomes" id="UP000054691">
    <property type="component" value="Unassembled WGS sequence"/>
</dbReference>
<dbReference type="PROSITE" id="PS50297">
    <property type="entry name" value="ANK_REP_REGION"/>
    <property type="match status" value="1"/>
</dbReference>
<gene>
    <name evidence="4" type="primary">sPS1</name>
    <name evidence="3" type="ORF">Lgra_2455</name>
    <name evidence="4" type="ORF">NCTC12388_02265</name>
</gene>
<protein>
    <submittedName>
        <fullName evidence="4">Serine/threonine protein kinase</fullName>
    </submittedName>
</protein>
<dbReference type="Proteomes" id="UP000254476">
    <property type="component" value="Unassembled WGS sequence"/>
</dbReference>
<dbReference type="SUPFAM" id="SSF56112">
    <property type="entry name" value="Protein kinase-like (PK-like)"/>
    <property type="match status" value="1"/>
</dbReference>
<dbReference type="EMBL" id="UGOB01000001">
    <property type="protein sequence ID" value="STX45527.1"/>
    <property type="molecule type" value="Genomic_DNA"/>
</dbReference>
<evidence type="ECO:0000313" key="4">
    <source>
        <dbReference type="EMBL" id="STX45527.1"/>
    </source>
</evidence>
<dbReference type="RefSeq" id="WP_058499568.1">
    <property type="nucleotide sequence ID" value="NZ_CAAAHW010000015.1"/>
</dbReference>
<dbReference type="SMART" id="SM00248">
    <property type="entry name" value="ANK"/>
    <property type="match status" value="1"/>
</dbReference>
<dbReference type="SMART" id="SM00220">
    <property type="entry name" value="S_TKc"/>
    <property type="match status" value="1"/>
</dbReference>